<feature type="domain" description="Acyltransferase 3" evidence="2">
    <location>
        <begin position="6"/>
        <end position="292"/>
    </location>
</feature>
<gene>
    <name evidence="3" type="ORF">NMU02_07600</name>
</gene>
<keyword evidence="1" id="KW-1133">Transmembrane helix</keyword>
<organism evidence="3 4">
    <name type="scientific">Coprobacter tertius</name>
    <dbReference type="NCBI Taxonomy" id="2944915"/>
    <lineage>
        <taxon>Bacteria</taxon>
        <taxon>Pseudomonadati</taxon>
        <taxon>Bacteroidota</taxon>
        <taxon>Bacteroidia</taxon>
        <taxon>Bacteroidales</taxon>
        <taxon>Barnesiellaceae</taxon>
        <taxon>Coprobacter</taxon>
    </lineage>
</organism>
<name>A0ABT1MH49_9BACT</name>
<dbReference type="GO" id="GO:0016746">
    <property type="term" value="F:acyltransferase activity"/>
    <property type="evidence" value="ECO:0007669"/>
    <property type="project" value="UniProtKB-KW"/>
</dbReference>
<reference evidence="3 4" key="1">
    <citation type="submission" date="2022-07" db="EMBL/GenBank/DDBJ databases">
        <title>Fecal culturing of patients with breast cancer.</title>
        <authorList>
            <person name="Teng N.M.Y."/>
            <person name="Kiu R."/>
            <person name="Evans R."/>
            <person name="Baker D.J."/>
            <person name="Zenner C."/>
            <person name="Robinson S.D."/>
            <person name="Hall L.J."/>
        </authorList>
    </citation>
    <scope>NUCLEOTIDE SEQUENCE [LARGE SCALE GENOMIC DNA]</scope>
    <source>
        <strain evidence="3 4">LH1063</strain>
    </source>
</reference>
<feature type="transmembrane region" description="Helical" evidence="1">
    <location>
        <begin position="129"/>
        <end position="153"/>
    </location>
</feature>
<feature type="transmembrane region" description="Helical" evidence="1">
    <location>
        <begin position="159"/>
        <end position="177"/>
    </location>
</feature>
<dbReference type="Proteomes" id="UP001205603">
    <property type="component" value="Unassembled WGS sequence"/>
</dbReference>
<protein>
    <submittedName>
        <fullName evidence="3">Acyltransferase</fullName>
    </submittedName>
</protein>
<sequence length="312" mass="36262">MRSRINQIDYLKCVFIILMVIFHLVYIGDKYPYAKQIVYTFHMPAFLVISGYLVNVRKSTTHFFNTMLWIFIPYTVMELGYVLMSAILPVRESVSEITVYTLLNKIFISPLGPYWYLHTLIICSTTYYILFRLFSFVKPVSLIILLGICLWGMDRFIGVLSFENAIYFIIGIIFSLSGQNFLSFFKPSLFALIPLAILCYYPINLDRFTLSGIIIVWLVINVLIWLYDYLPQKIKSSSVFIGRNTLVILLFSPIFTILSKIFLPYLSFDKTGIIFMCISLILVFGGCFFIAWCMDKMNLSRFFCGKTNIIQL</sequence>
<dbReference type="InterPro" id="IPR002656">
    <property type="entry name" value="Acyl_transf_3_dom"/>
</dbReference>
<keyword evidence="1" id="KW-0472">Membrane</keyword>
<dbReference type="RefSeq" id="WP_255027112.1">
    <property type="nucleotide sequence ID" value="NZ_JANDHW010000006.1"/>
</dbReference>
<comment type="caution">
    <text evidence="3">The sequence shown here is derived from an EMBL/GenBank/DDBJ whole genome shotgun (WGS) entry which is preliminary data.</text>
</comment>
<dbReference type="PANTHER" id="PTHR37312:SF1">
    <property type="entry name" value="MEMBRANE-BOUND ACYLTRANSFERASE YKRP-RELATED"/>
    <property type="match status" value="1"/>
</dbReference>
<keyword evidence="1" id="KW-0812">Transmembrane</keyword>
<feature type="transmembrane region" description="Helical" evidence="1">
    <location>
        <begin position="66"/>
        <end position="91"/>
    </location>
</feature>
<evidence type="ECO:0000259" key="2">
    <source>
        <dbReference type="Pfam" id="PF01757"/>
    </source>
</evidence>
<feature type="transmembrane region" description="Helical" evidence="1">
    <location>
        <begin position="272"/>
        <end position="293"/>
    </location>
</feature>
<feature type="transmembrane region" description="Helical" evidence="1">
    <location>
        <begin position="209"/>
        <end position="227"/>
    </location>
</feature>
<dbReference type="Pfam" id="PF01757">
    <property type="entry name" value="Acyl_transf_3"/>
    <property type="match status" value="1"/>
</dbReference>
<accession>A0ABT1MH49</accession>
<dbReference type="InterPro" id="IPR052734">
    <property type="entry name" value="Nod_factor_acetyltransferase"/>
</dbReference>
<feature type="transmembrane region" description="Helical" evidence="1">
    <location>
        <begin position="247"/>
        <end position="266"/>
    </location>
</feature>
<proteinExistence type="predicted"/>
<dbReference type="PANTHER" id="PTHR37312">
    <property type="entry name" value="MEMBRANE-BOUND ACYLTRANSFERASE YKRP-RELATED"/>
    <property type="match status" value="1"/>
</dbReference>
<feature type="transmembrane region" description="Helical" evidence="1">
    <location>
        <begin position="184"/>
        <end position="203"/>
    </location>
</feature>
<feature type="transmembrane region" description="Helical" evidence="1">
    <location>
        <begin position="97"/>
        <end position="117"/>
    </location>
</feature>
<feature type="transmembrane region" description="Helical" evidence="1">
    <location>
        <begin position="33"/>
        <end position="54"/>
    </location>
</feature>
<keyword evidence="4" id="KW-1185">Reference proteome</keyword>
<dbReference type="EMBL" id="JANDHW010000006">
    <property type="protein sequence ID" value="MCP9611950.1"/>
    <property type="molecule type" value="Genomic_DNA"/>
</dbReference>
<evidence type="ECO:0000313" key="3">
    <source>
        <dbReference type="EMBL" id="MCP9611950.1"/>
    </source>
</evidence>
<evidence type="ECO:0000313" key="4">
    <source>
        <dbReference type="Proteomes" id="UP001205603"/>
    </source>
</evidence>
<feature type="transmembrane region" description="Helical" evidence="1">
    <location>
        <begin position="9"/>
        <end position="27"/>
    </location>
</feature>
<keyword evidence="3" id="KW-0808">Transferase</keyword>
<evidence type="ECO:0000256" key="1">
    <source>
        <dbReference type="SAM" id="Phobius"/>
    </source>
</evidence>
<keyword evidence="3" id="KW-0012">Acyltransferase</keyword>